<name>A0AC34GDA9_9BILA</name>
<protein>
    <submittedName>
        <fullName evidence="2">Uncharacterized protein</fullName>
    </submittedName>
</protein>
<dbReference type="WBParaSite" id="ES5_v2.g27442.t1">
    <property type="protein sequence ID" value="ES5_v2.g27442.t1"/>
    <property type="gene ID" value="ES5_v2.g27442"/>
</dbReference>
<evidence type="ECO:0000313" key="1">
    <source>
        <dbReference type="Proteomes" id="UP000887579"/>
    </source>
</evidence>
<sequence>MTASIFSTFLSSNLCDFILAFSLFLSPRTREIGAWIVLFQSPIQLCQNSFEKEKKRLKLRLVVSSLKIRSTTFYKAASIRTFAELCCNKQALVDPTSPSKLWLTWSVTCKLVPCLLRLGRPP</sequence>
<dbReference type="Proteomes" id="UP000887579">
    <property type="component" value="Unplaced"/>
</dbReference>
<evidence type="ECO:0000313" key="2">
    <source>
        <dbReference type="WBParaSite" id="ES5_v2.g27442.t1"/>
    </source>
</evidence>
<reference evidence="2" key="1">
    <citation type="submission" date="2022-11" db="UniProtKB">
        <authorList>
            <consortium name="WormBaseParasite"/>
        </authorList>
    </citation>
    <scope>IDENTIFICATION</scope>
</reference>
<organism evidence="1 2">
    <name type="scientific">Panagrolaimus sp. ES5</name>
    <dbReference type="NCBI Taxonomy" id="591445"/>
    <lineage>
        <taxon>Eukaryota</taxon>
        <taxon>Metazoa</taxon>
        <taxon>Ecdysozoa</taxon>
        <taxon>Nematoda</taxon>
        <taxon>Chromadorea</taxon>
        <taxon>Rhabditida</taxon>
        <taxon>Tylenchina</taxon>
        <taxon>Panagrolaimomorpha</taxon>
        <taxon>Panagrolaimoidea</taxon>
        <taxon>Panagrolaimidae</taxon>
        <taxon>Panagrolaimus</taxon>
    </lineage>
</organism>
<proteinExistence type="predicted"/>
<accession>A0AC34GDA9</accession>